<reference evidence="2 3" key="1">
    <citation type="submission" date="2014-03" db="EMBL/GenBank/DDBJ databases">
        <title>The draft genome sequence of Thalassospira alkalitolerans JCM 18968.</title>
        <authorList>
            <person name="Lai Q."/>
            <person name="Shao Z."/>
        </authorList>
    </citation>
    <scope>NUCLEOTIDE SEQUENCE [LARGE SCALE GENOMIC DNA]</scope>
    <source>
        <strain evidence="2 3">JCM 18968</strain>
    </source>
</reference>
<dbReference type="RefSeq" id="WP_085615583.1">
    <property type="nucleotide sequence ID" value="NZ_JBLXCG010000002.1"/>
</dbReference>
<sequence length="281" mass="31014">MTFGLLLRPIYRLIGVVCLITGVMTGSKQAAAEPPLLQPPNPRQNVILMCNPFPPSKIADRPVMPGSDVEILRAAFAVSHIAVITPFYPWKRAYLMAEQGAADGLCSCSYSPERETAFLYSNELGREHIGLFSLNNAALDGIEQLADAKQLTIGVVAGYTLESQARNAGLDVISANSENALLGLLLARRLDAIFSFQAPMQYTIRTRNQTHDQQVKLSYRDIDNSPYYSCISRKAKSSGFLLERLNHGLTVLRKNGVYGDILEKYGMLAEEHEILAPLNNR</sequence>
<dbReference type="EMBL" id="JFKB01000001">
    <property type="protein sequence ID" value="OSQ50398.1"/>
    <property type="molecule type" value="Genomic_DNA"/>
</dbReference>
<evidence type="ECO:0000313" key="2">
    <source>
        <dbReference type="EMBL" id="OSQ50398.1"/>
    </source>
</evidence>
<dbReference type="PANTHER" id="PTHR38834">
    <property type="entry name" value="PERIPLASMIC SUBSTRATE BINDING PROTEIN FAMILY 3"/>
    <property type="match status" value="1"/>
</dbReference>
<evidence type="ECO:0000313" key="3">
    <source>
        <dbReference type="Proteomes" id="UP000193396"/>
    </source>
</evidence>
<name>A0A1Y2LHR8_9PROT</name>
<dbReference type="Gene3D" id="3.40.190.10">
    <property type="entry name" value="Periplasmic binding protein-like II"/>
    <property type="match status" value="2"/>
</dbReference>
<dbReference type="PANTHER" id="PTHR38834:SF3">
    <property type="entry name" value="SOLUTE-BINDING PROTEIN FAMILY 3_N-TERMINAL DOMAIN-CONTAINING PROTEIN"/>
    <property type="match status" value="1"/>
</dbReference>
<gene>
    <name evidence="2" type="ORF">TALK_02825</name>
</gene>
<dbReference type="InterPro" id="IPR001638">
    <property type="entry name" value="Solute-binding_3/MltF_N"/>
</dbReference>
<dbReference type="AlphaFoldDB" id="A0A1Y2LHR8"/>
<protein>
    <recommendedName>
        <fullName evidence="1">Solute-binding protein family 3/N-terminal domain-containing protein</fullName>
    </recommendedName>
</protein>
<proteinExistence type="predicted"/>
<comment type="caution">
    <text evidence="2">The sequence shown here is derived from an EMBL/GenBank/DDBJ whole genome shotgun (WGS) entry which is preliminary data.</text>
</comment>
<keyword evidence="3" id="KW-1185">Reference proteome</keyword>
<feature type="domain" description="Solute-binding protein family 3/N-terminal" evidence="1">
    <location>
        <begin position="48"/>
        <end position="266"/>
    </location>
</feature>
<evidence type="ECO:0000259" key="1">
    <source>
        <dbReference type="Pfam" id="PF00497"/>
    </source>
</evidence>
<dbReference type="Pfam" id="PF00497">
    <property type="entry name" value="SBP_bac_3"/>
    <property type="match status" value="1"/>
</dbReference>
<dbReference type="SUPFAM" id="SSF53850">
    <property type="entry name" value="Periplasmic binding protein-like II"/>
    <property type="match status" value="1"/>
</dbReference>
<dbReference type="Proteomes" id="UP000193396">
    <property type="component" value="Unassembled WGS sequence"/>
</dbReference>
<accession>A0A1Y2LHR8</accession>
<dbReference type="STRING" id="1293890.TALK_02825"/>
<dbReference type="OrthoDB" id="7337066at2"/>
<organism evidence="2 3">
    <name type="scientific">Thalassospira alkalitolerans</name>
    <dbReference type="NCBI Taxonomy" id="1293890"/>
    <lineage>
        <taxon>Bacteria</taxon>
        <taxon>Pseudomonadati</taxon>
        <taxon>Pseudomonadota</taxon>
        <taxon>Alphaproteobacteria</taxon>
        <taxon>Rhodospirillales</taxon>
        <taxon>Thalassospiraceae</taxon>
        <taxon>Thalassospira</taxon>
    </lineage>
</organism>